<organism evidence="1 2">
    <name type="scientific">Reyranella soli</name>
    <dbReference type="NCBI Taxonomy" id="1230389"/>
    <lineage>
        <taxon>Bacteria</taxon>
        <taxon>Pseudomonadati</taxon>
        <taxon>Pseudomonadota</taxon>
        <taxon>Alphaproteobacteria</taxon>
        <taxon>Hyphomicrobiales</taxon>
        <taxon>Reyranellaceae</taxon>
        <taxon>Reyranella</taxon>
    </lineage>
</organism>
<proteinExistence type="predicted"/>
<dbReference type="Proteomes" id="UP000321058">
    <property type="component" value="Unassembled WGS sequence"/>
</dbReference>
<evidence type="ECO:0000313" key="2">
    <source>
        <dbReference type="Proteomes" id="UP000321058"/>
    </source>
</evidence>
<reference evidence="1 2" key="1">
    <citation type="submission" date="2019-07" db="EMBL/GenBank/DDBJ databases">
        <title>Whole genome shotgun sequence of Reyranella soli NBRC 108950.</title>
        <authorList>
            <person name="Hosoyama A."/>
            <person name="Uohara A."/>
            <person name="Ohji S."/>
            <person name="Ichikawa N."/>
        </authorList>
    </citation>
    <scope>NUCLEOTIDE SEQUENCE [LARGE SCALE GENOMIC DNA]</scope>
    <source>
        <strain evidence="1 2">NBRC 108950</strain>
    </source>
</reference>
<dbReference type="EMBL" id="BKAJ01000089">
    <property type="protein sequence ID" value="GEP57866.1"/>
    <property type="molecule type" value="Genomic_DNA"/>
</dbReference>
<dbReference type="AlphaFoldDB" id="A0A512NFZ3"/>
<sequence length="135" mass="15386">MSQLRHVIEALIVAKVVLIVRWAGDALARAVEPVAHHRQPARHDAFLARPKAIAGMRIACRIVDPTERGAPLYRRTAQPIRHQWTHALRLARQWLAERVEDFPIPVEDVIWVERAGHSVATDDTLIRRLARPLGR</sequence>
<comment type="caution">
    <text evidence="1">The sequence shown here is derived from an EMBL/GenBank/DDBJ whole genome shotgun (WGS) entry which is preliminary data.</text>
</comment>
<protein>
    <submittedName>
        <fullName evidence="1">Uncharacterized protein</fullName>
    </submittedName>
</protein>
<name>A0A512NFZ3_9HYPH</name>
<accession>A0A512NFZ3</accession>
<gene>
    <name evidence="1" type="ORF">RSO01_50320</name>
</gene>
<evidence type="ECO:0000313" key="1">
    <source>
        <dbReference type="EMBL" id="GEP57866.1"/>
    </source>
</evidence>
<keyword evidence="2" id="KW-1185">Reference proteome</keyword>